<reference evidence="4 5" key="1">
    <citation type="submission" date="2018-01" db="EMBL/GenBank/DDBJ databases">
        <title>G. obscuriglobus.</title>
        <authorList>
            <person name="Franke J."/>
            <person name="Blomberg W."/>
            <person name="Selmecki A."/>
        </authorList>
    </citation>
    <scope>NUCLEOTIDE SEQUENCE [LARGE SCALE GENOMIC DNA]</scope>
    <source>
        <strain evidence="4 5">DSM 5831</strain>
    </source>
</reference>
<dbReference type="AlphaFoldDB" id="A0A2Z3GVE2"/>
<evidence type="ECO:0000256" key="1">
    <source>
        <dbReference type="ARBA" id="ARBA00009477"/>
    </source>
</evidence>
<dbReference type="SUPFAM" id="SSF111369">
    <property type="entry name" value="HlyD-like secretion proteins"/>
    <property type="match status" value="1"/>
</dbReference>
<name>A0A2Z3GVE2_9BACT</name>
<protein>
    <submittedName>
        <fullName evidence="4">Efflux RND transporter periplasmic adaptor subunit</fullName>
    </submittedName>
</protein>
<dbReference type="InterPro" id="IPR006143">
    <property type="entry name" value="RND_pump_MFP"/>
</dbReference>
<feature type="domain" description="CusB-like beta-barrel" evidence="3">
    <location>
        <begin position="338"/>
        <end position="411"/>
    </location>
</feature>
<organism evidence="4 5">
    <name type="scientific">Gemmata obscuriglobus</name>
    <dbReference type="NCBI Taxonomy" id="114"/>
    <lineage>
        <taxon>Bacteria</taxon>
        <taxon>Pseudomonadati</taxon>
        <taxon>Planctomycetota</taxon>
        <taxon>Planctomycetia</taxon>
        <taxon>Gemmatales</taxon>
        <taxon>Gemmataceae</taxon>
        <taxon>Gemmata</taxon>
    </lineage>
</organism>
<dbReference type="NCBIfam" id="TIGR01730">
    <property type="entry name" value="RND_mfp"/>
    <property type="match status" value="1"/>
</dbReference>
<evidence type="ECO:0000313" key="4">
    <source>
        <dbReference type="EMBL" id="AWM38369.1"/>
    </source>
</evidence>
<keyword evidence="2" id="KW-0175">Coiled coil</keyword>
<dbReference type="Pfam" id="PF25954">
    <property type="entry name" value="Beta-barrel_RND_2"/>
    <property type="match status" value="1"/>
</dbReference>
<keyword evidence="5" id="KW-1185">Reference proteome</keyword>
<comment type="similarity">
    <text evidence="1">Belongs to the membrane fusion protein (MFP) (TC 8.A.1) family.</text>
</comment>
<dbReference type="GO" id="GO:1990281">
    <property type="term" value="C:efflux pump complex"/>
    <property type="evidence" value="ECO:0007669"/>
    <property type="project" value="TreeGrafter"/>
</dbReference>
<feature type="coiled-coil region" evidence="2">
    <location>
        <begin position="256"/>
        <end position="290"/>
    </location>
</feature>
<dbReference type="Proteomes" id="UP000245802">
    <property type="component" value="Chromosome"/>
</dbReference>
<evidence type="ECO:0000259" key="3">
    <source>
        <dbReference type="Pfam" id="PF25954"/>
    </source>
</evidence>
<proteinExistence type="inferred from homology"/>
<dbReference type="KEGG" id="gog:C1280_16140"/>
<dbReference type="PANTHER" id="PTHR30469:SF37">
    <property type="entry name" value="RAGD PROTEIN"/>
    <property type="match status" value="1"/>
</dbReference>
<dbReference type="InterPro" id="IPR058792">
    <property type="entry name" value="Beta-barrel_RND_2"/>
</dbReference>
<dbReference type="GO" id="GO:0015562">
    <property type="term" value="F:efflux transmembrane transporter activity"/>
    <property type="evidence" value="ECO:0007669"/>
    <property type="project" value="TreeGrafter"/>
</dbReference>
<dbReference type="OrthoDB" id="9806939at2"/>
<dbReference type="EMBL" id="CP025958">
    <property type="protein sequence ID" value="AWM38369.1"/>
    <property type="molecule type" value="Genomic_DNA"/>
</dbReference>
<dbReference type="Gene3D" id="2.40.420.20">
    <property type="match status" value="1"/>
</dbReference>
<dbReference type="Gene3D" id="2.40.30.170">
    <property type="match status" value="1"/>
</dbReference>
<gene>
    <name evidence="4" type="ORF">C1280_16140</name>
</gene>
<dbReference type="PANTHER" id="PTHR30469">
    <property type="entry name" value="MULTIDRUG RESISTANCE PROTEIN MDTA"/>
    <property type="match status" value="1"/>
</dbReference>
<evidence type="ECO:0000256" key="2">
    <source>
        <dbReference type="SAM" id="Coils"/>
    </source>
</evidence>
<dbReference type="Gene3D" id="1.10.287.470">
    <property type="entry name" value="Helix hairpin bin"/>
    <property type="match status" value="1"/>
</dbReference>
<sequence>MFGAGSVQLTRLKTPAAVGDSDRFRVLSLSYRPERHMRACLLLLIASLSLGCHRSAPPPGAANQPASPPLVKVTRPATRAVKWAIEQPATVQPLEVAPIVAKLPGYVKTIAPDTAALKAGTTLPGGQAPVIDIGSVVEADQLLATVHIPELAADVAEKRATVAKVRAEFVLSERERDVTDAQVTAGEEMVKEAAAGIARSDADVARWKAELDQVNAQITGGVADTQTRNVVTKNFETAKAAKVEAVAKVATAVAGVNERKARRARAQADVEASEARVKVAEAELERARVLESYTQVKAPFSGVVTARNVHPGHFLQPASAGTGTVLFTVMRSDVVRVFADIPEVNAEKAVVGTAAAVRVPSLGGREYAGSVTRTTGAIDPGTRTLRVEIDIENKDRSLKPGVYATVRINAEAGDAVVIPAGCVLPADETHYVYLIESGKAVKYRVQLGRGDPGTVQVLGRRKATATAGAWDKFTGAEQVVEGNLGALTDGADVRTE</sequence>
<dbReference type="Gene3D" id="2.40.50.100">
    <property type="match status" value="1"/>
</dbReference>
<evidence type="ECO:0000313" key="5">
    <source>
        <dbReference type="Proteomes" id="UP000245802"/>
    </source>
</evidence>
<accession>A0A2Z3GVE2</accession>